<comment type="similarity">
    <text evidence="1">Belongs to the non-flavoprotein flavin reductase family.</text>
</comment>
<reference evidence="4 5" key="1">
    <citation type="submission" date="2023-11" db="EMBL/GenBank/DDBJ databases">
        <authorList>
            <person name="Bao R."/>
        </authorList>
    </citation>
    <scope>NUCLEOTIDE SEQUENCE [LARGE SCALE GENOMIC DNA]</scope>
    <source>
        <strain evidence="4 5">PJ23</strain>
    </source>
</reference>
<evidence type="ECO:0000259" key="3">
    <source>
        <dbReference type="SMART" id="SM00903"/>
    </source>
</evidence>
<proteinExistence type="inferred from homology"/>
<evidence type="ECO:0000313" key="5">
    <source>
        <dbReference type="Proteomes" id="UP001274321"/>
    </source>
</evidence>
<dbReference type="InterPro" id="IPR050268">
    <property type="entry name" value="NADH-dep_flavin_reductase"/>
</dbReference>
<dbReference type="Proteomes" id="UP001274321">
    <property type="component" value="Unassembled WGS sequence"/>
</dbReference>
<dbReference type="SUPFAM" id="SSF50475">
    <property type="entry name" value="FMN-binding split barrel"/>
    <property type="match status" value="1"/>
</dbReference>
<keyword evidence="2 4" id="KW-0560">Oxidoreductase</keyword>
<evidence type="ECO:0000256" key="2">
    <source>
        <dbReference type="ARBA" id="ARBA00023002"/>
    </source>
</evidence>
<dbReference type="InterPro" id="IPR002563">
    <property type="entry name" value="Flavin_Rdtase-like_dom"/>
</dbReference>
<evidence type="ECO:0000256" key="1">
    <source>
        <dbReference type="ARBA" id="ARBA00008898"/>
    </source>
</evidence>
<dbReference type="PANTHER" id="PTHR30466">
    <property type="entry name" value="FLAVIN REDUCTASE"/>
    <property type="match status" value="1"/>
</dbReference>
<organism evidence="4 5">
    <name type="scientific">Terrihabitans rhizophilus</name>
    <dbReference type="NCBI Taxonomy" id="3092662"/>
    <lineage>
        <taxon>Bacteria</taxon>
        <taxon>Pseudomonadati</taxon>
        <taxon>Pseudomonadota</taxon>
        <taxon>Alphaproteobacteria</taxon>
        <taxon>Hyphomicrobiales</taxon>
        <taxon>Terrihabitans</taxon>
    </lineage>
</organism>
<dbReference type="GO" id="GO:0016491">
    <property type="term" value="F:oxidoreductase activity"/>
    <property type="evidence" value="ECO:0007669"/>
    <property type="project" value="UniProtKB-KW"/>
</dbReference>
<name>A0ABU4RVA5_9HYPH</name>
<evidence type="ECO:0000313" key="4">
    <source>
        <dbReference type="EMBL" id="MDX6806806.1"/>
    </source>
</evidence>
<keyword evidence="5" id="KW-1185">Reference proteome</keyword>
<sequence>MTDASNERTSVDTEISARTFWTVLGQRALGSTVITARGAKGRSGFLGLSAAHVSASPARMLVSVDIRTSALAAIQTSGAFAINYLPSGREDMASAFGGRGDAQGDERFAGADWGELATGSPVLMSALGVFDCRVEEVLERDGVAIVIGRVEAARVLDGDAAPLVHFRGGYRP</sequence>
<dbReference type="Gene3D" id="2.30.110.10">
    <property type="entry name" value="Electron Transport, Fmn-binding Protein, Chain A"/>
    <property type="match status" value="1"/>
</dbReference>
<dbReference type="InterPro" id="IPR012349">
    <property type="entry name" value="Split_barrel_FMN-bd"/>
</dbReference>
<dbReference type="PANTHER" id="PTHR30466:SF11">
    <property type="entry name" value="FLAVIN-DEPENDENT MONOOXYGENASE, REDUCTASE SUBUNIT HSAB"/>
    <property type="match status" value="1"/>
</dbReference>
<dbReference type="EC" id="1.-.-.-" evidence="4"/>
<protein>
    <submittedName>
        <fullName evidence="4">Flavin reductase family protein</fullName>
        <ecNumber evidence="4">1.-.-.-</ecNumber>
    </submittedName>
</protein>
<dbReference type="RefSeq" id="WP_319844933.1">
    <property type="nucleotide sequence ID" value="NZ_JAXAFJ010000007.1"/>
</dbReference>
<dbReference type="SMART" id="SM00903">
    <property type="entry name" value="Flavin_Reduct"/>
    <property type="match status" value="1"/>
</dbReference>
<gene>
    <name evidence="4" type="ORF">SCD90_12095</name>
</gene>
<accession>A0ABU4RVA5</accession>
<dbReference type="EMBL" id="JAXAFJ010000007">
    <property type="protein sequence ID" value="MDX6806806.1"/>
    <property type="molecule type" value="Genomic_DNA"/>
</dbReference>
<comment type="caution">
    <text evidence="4">The sequence shown here is derived from an EMBL/GenBank/DDBJ whole genome shotgun (WGS) entry which is preliminary data.</text>
</comment>
<feature type="domain" description="Flavin reductase like" evidence="3">
    <location>
        <begin position="24"/>
        <end position="172"/>
    </location>
</feature>
<dbReference type="Pfam" id="PF01613">
    <property type="entry name" value="Flavin_Reduct"/>
    <property type="match status" value="1"/>
</dbReference>